<protein>
    <recommendedName>
        <fullName evidence="4">Peptidyl-prolyl cis-trans isomerase</fullName>
        <shortName evidence="4">PPIase</shortName>
        <ecNumber evidence="4">5.2.1.8</ecNumber>
    </recommendedName>
</protein>
<evidence type="ECO:0000313" key="6">
    <source>
        <dbReference type="Proteomes" id="UP000616769"/>
    </source>
</evidence>
<dbReference type="SUPFAM" id="SSF50891">
    <property type="entry name" value="Cyclophilin-like"/>
    <property type="match status" value="1"/>
</dbReference>
<dbReference type="PRINTS" id="PR00153">
    <property type="entry name" value="CSAPPISMRASE"/>
</dbReference>
<dbReference type="Proteomes" id="UP000616769">
    <property type="component" value="Unassembled WGS sequence"/>
</dbReference>
<dbReference type="GO" id="GO:0016018">
    <property type="term" value="F:cyclosporin A binding"/>
    <property type="evidence" value="ECO:0007669"/>
    <property type="project" value="TreeGrafter"/>
</dbReference>
<dbReference type="FunFam" id="2.40.100.10:FF:000025">
    <property type="entry name" value="Peptidyl-prolyl cis-trans isomerase CYP19-2"/>
    <property type="match status" value="1"/>
</dbReference>
<dbReference type="InterPro" id="IPR029000">
    <property type="entry name" value="Cyclophilin-like_dom_sf"/>
</dbReference>
<dbReference type="VEuPathDB" id="VectorBase:SSCA004045"/>
<dbReference type="InterPro" id="IPR002130">
    <property type="entry name" value="Cyclophilin-type_PPIase_dom"/>
</dbReference>
<comment type="similarity">
    <text evidence="4">Belongs to the cyclophilin-type PPIase family.</text>
</comment>
<comment type="caution">
    <text evidence="5">The sequence shown here is derived from an EMBL/GenBank/DDBJ whole genome shotgun (WGS) entry which is preliminary data.</text>
</comment>
<comment type="function">
    <text evidence="4">PPIases accelerate the folding of proteins. It catalyzes the cis-trans isomerization of proline imidic peptide bonds in oligopeptides.</text>
</comment>
<dbReference type="GO" id="GO:0006457">
    <property type="term" value="P:protein folding"/>
    <property type="evidence" value="ECO:0007669"/>
    <property type="project" value="TreeGrafter"/>
</dbReference>
<dbReference type="EC" id="5.2.1.8" evidence="4"/>
<evidence type="ECO:0000256" key="2">
    <source>
        <dbReference type="ARBA" id="ARBA00023110"/>
    </source>
</evidence>
<organism evidence="5 6">
    <name type="scientific">Sarcoptes scabiei</name>
    <name type="common">Itch mite</name>
    <name type="synonym">Acarus scabiei</name>
    <dbReference type="NCBI Taxonomy" id="52283"/>
    <lineage>
        <taxon>Eukaryota</taxon>
        <taxon>Metazoa</taxon>
        <taxon>Ecdysozoa</taxon>
        <taxon>Arthropoda</taxon>
        <taxon>Chelicerata</taxon>
        <taxon>Arachnida</taxon>
        <taxon>Acari</taxon>
        <taxon>Acariformes</taxon>
        <taxon>Sarcoptiformes</taxon>
        <taxon>Astigmata</taxon>
        <taxon>Psoroptidia</taxon>
        <taxon>Sarcoptoidea</taxon>
        <taxon>Sarcoptidae</taxon>
        <taxon>Sarcoptinae</taxon>
        <taxon>Sarcoptes</taxon>
    </lineage>
</organism>
<dbReference type="GO" id="GO:0005739">
    <property type="term" value="C:mitochondrion"/>
    <property type="evidence" value="ECO:0007669"/>
    <property type="project" value="TreeGrafter"/>
</dbReference>
<reference evidence="5 6" key="1">
    <citation type="journal article" date="2015" name="Parasit. Vectors">
        <title>Draft genome of the scabies mite.</title>
        <authorList>
            <person name="Rider S.D.Jr."/>
            <person name="Morgan M.S."/>
            <person name="Arlian L.G."/>
        </authorList>
    </citation>
    <scope>NUCLEOTIDE SEQUENCE [LARGE SCALE GENOMIC DNA]</scope>
    <source>
        <strain evidence="5">Arlian Lab</strain>
    </source>
</reference>
<dbReference type="PIRSF" id="PIRSF001467">
    <property type="entry name" value="Peptidylpro_ismrse"/>
    <property type="match status" value="1"/>
</dbReference>
<dbReference type="PANTHER" id="PTHR11071:SF565">
    <property type="entry name" value="MOCA-CYP, ISOFORM A"/>
    <property type="match status" value="1"/>
</dbReference>
<evidence type="ECO:0000256" key="4">
    <source>
        <dbReference type="RuleBase" id="RU363019"/>
    </source>
</evidence>
<evidence type="ECO:0000313" key="5">
    <source>
        <dbReference type="EMBL" id="KPM04562.1"/>
    </source>
</evidence>
<dbReference type="OrthoDB" id="193499at2759"/>
<evidence type="ECO:0000256" key="1">
    <source>
        <dbReference type="ARBA" id="ARBA00000971"/>
    </source>
</evidence>
<dbReference type="InterPro" id="IPR024936">
    <property type="entry name" value="Cyclophilin-type_PPIase"/>
</dbReference>
<dbReference type="GO" id="GO:0003755">
    <property type="term" value="F:peptidyl-prolyl cis-trans isomerase activity"/>
    <property type="evidence" value="ECO:0007669"/>
    <property type="project" value="UniProtKB-UniRule"/>
</dbReference>
<sequence>MGKLKKLRPRCFFDISIDSQNVGRIVFELFDDVCPKTCENFKALCTGERGVGMMTQKPLHYKNISFHRIVKNFIIQSGDFSQGNGKGGESIYGGTFEDESFHFKHEKPFLLSMANKGKNTNGSQFFICKTSRI</sequence>
<evidence type="ECO:0000256" key="3">
    <source>
        <dbReference type="ARBA" id="ARBA00023235"/>
    </source>
</evidence>
<gene>
    <name evidence="5" type="ORF">QR98_0030120</name>
</gene>
<dbReference type="PROSITE" id="PS50072">
    <property type="entry name" value="CSA_PPIASE_2"/>
    <property type="match status" value="1"/>
</dbReference>
<dbReference type="Pfam" id="PF00160">
    <property type="entry name" value="Pro_isomerase"/>
    <property type="match status" value="1"/>
</dbReference>
<dbReference type="EMBL" id="JXLN01009415">
    <property type="protein sequence ID" value="KPM04562.1"/>
    <property type="molecule type" value="Genomic_DNA"/>
</dbReference>
<dbReference type="Gene3D" id="2.40.100.10">
    <property type="entry name" value="Cyclophilin-like"/>
    <property type="match status" value="1"/>
</dbReference>
<name>A0A132A0E6_SARSC</name>
<comment type="catalytic activity">
    <reaction evidence="1 4">
        <text>[protein]-peptidylproline (omega=180) = [protein]-peptidylproline (omega=0)</text>
        <dbReference type="Rhea" id="RHEA:16237"/>
        <dbReference type="Rhea" id="RHEA-COMP:10747"/>
        <dbReference type="Rhea" id="RHEA-COMP:10748"/>
        <dbReference type="ChEBI" id="CHEBI:83833"/>
        <dbReference type="ChEBI" id="CHEBI:83834"/>
        <dbReference type="EC" id="5.2.1.8"/>
    </reaction>
</comment>
<accession>A0A132A0E6</accession>
<dbReference type="AlphaFoldDB" id="A0A132A0E6"/>
<keyword evidence="3 4" id="KW-0413">Isomerase</keyword>
<proteinExistence type="inferred from homology"/>
<keyword evidence="2 4" id="KW-0697">Rotamase</keyword>
<dbReference type="PANTHER" id="PTHR11071">
    <property type="entry name" value="PEPTIDYL-PROLYL CIS-TRANS ISOMERASE"/>
    <property type="match status" value="1"/>
</dbReference>